<evidence type="ECO:0000259" key="3">
    <source>
        <dbReference type="Pfam" id="PF23076"/>
    </source>
</evidence>
<feature type="domain" description="PH" evidence="2">
    <location>
        <begin position="364"/>
        <end position="489"/>
    </location>
</feature>
<sequence length="749" mass="83718">MNLLDIAKSCEDIARGVFSFLPHVPTASVDISAVVAELYAIGASLRSLDGSHKTPSRRQNFTHIATDLELVVRASLRQTLRDIYDSLSRMNQAIHITNLHNAAATAAGTPIADTIAALHKRTWDGLWHYFYTQAGYSLHLRLKYYKQMLEEMSAIAQGEVADEVMLASCRAAITTLRVIQDRQVAIQAQQEVQKQHQQHHHHQQQHQMPGQFPQQPPFHHHHPHHPHVSAAVPPVPPPPPPPPPPPAPGVPGVTPVAMPRAVSPDDSLEHILDPPRAPEPPKRKSSMKKAGSFERQRPNRKEHRDSIHWSNPTSPKSPVDSSSDTMSLSSNSFKHWAMKVYSSVATSTPLRSTGDMTKCYGENMPEVKAHLDKGYIELLQLKFPGRPQVTFSFFLRDRDHRVRVLCKVKSDKRTAYSSTVITSLLIHREGSCLMLCHPSSGEEDRVAWANLQFSTLEYMVLFFCTFIALRGQDSSDPVSRIKDYQLDGEELVFSGETIDNHYIHALHIYVDTSTRAVRLHATVLHGELKHVPVWTAFIHQYMKRPRSWMRHVEQEVIYLTELQPTVFINSDEYKPSTTARGEHIITFTSSEASKASLYKRLSMPSLFKAHWAVYIPSLADPGVGKKIHVHGDVLNGFTLQFLRNYALKSETLAHQEVLIHQVKDEFVLDGSGGEEYADITPSDRIEEVALSVAAPGPSMNSASASSGPPTNKAQLKDCQSWAVDVVAALVEQGIMSEEANDVIRNAPKH</sequence>
<feature type="compositionally biased region" description="Basic residues" evidence="1">
    <location>
        <begin position="218"/>
        <end position="227"/>
    </location>
</feature>
<dbReference type="AlphaFoldDB" id="A0A178F0F4"/>
<dbReference type="VEuPathDB" id="FungiDB:TERG_06723"/>
<proteinExistence type="predicted"/>
<name>A0A178F0F4_TRIRU</name>
<dbReference type="Pfam" id="PF20174">
    <property type="entry name" value="DUF6540"/>
    <property type="match status" value="1"/>
</dbReference>
<feature type="compositionally biased region" description="Low complexity" evidence="1">
    <location>
        <begin position="317"/>
        <end position="328"/>
    </location>
</feature>
<comment type="caution">
    <text evidence="4">The sequence shown here is derived from an EMBL/GenBank/DDBJ whole genome shotgun (WGS) entry which is preliminary data.</text>
</comment>
<dbReference type="VEuPathDB" id="FungiDB:TERG_12442"/>
<dbReference type="SUPFAM" id="SSF101447">
    <property type="entry name" value="Formin homology 2 domain (FH2 domain)"/>
    <property type="match status" value="1"/>
</dbReference>
<dbReference type="InterPro" id="IPR046670">
    <property type="entry name" value="DUF6540"/>
</dbReference>
<dbReference type="InterPro" id="IPR057081">
    <property type="entry name" value="PH_N"/>
</dbReference>
<reference evidence="4 5" key="1">
    <citation type="submission" date="2016-05" db="EMBL/GenBank/DDBJ databases">
        <title>Genome sequencing of Trichophyton rubrum CMCC(F)T1i isolated from hair.</title>
        <authorList>
            <person name="Zhan P."/>
            <person name="Tao Y."/>
            <person name="Liu W."/>
        </authorList>
    </citation>
    <scope>NUCLEOTIDE SEQUENCE [LARGE SCALE GENOMIC DNA]</scope>
    <source>
        <strain evidence="5">CMCC(F)T1i</strain>
    </source>
</reference>
<organism evidence="4 5">
    <name type="scientific">Trichophyton rubrum</name>
    <name type="common">Athlete's foot fungus</name>
    <name type="synonym">Epidermophyton rubrum</name>
    <dbReference type="NCBI Taxonomy" id="5551"/>
    <lineage>
        <taxon>Eukaryota</taxon>
        <taxon>Fungi</taxon>
        <taxon>Dikarya</taxon>
        <taxon>Ascomycota</taxon>
        <taxon>Pezizomycotina</taxon>
        <taxon>Eurotiomycetes</taxon>
        <taxon>Eurotiomycetidae</taxon>
        <taxon>Onygenales</taxon>
        <taxon>Arthrodermataceae</taxon>
        <taxon>Trichophyton</taxon>
    </lineage>
</organism>
<evidence type="ECO:0000256" key="1">
    <source>
        <dbReference type="SAM" id="MobiDB-lite"/>
    </source>
</evidence>
<dbReference type="Proteomes" id="UP000243015">
    <property type="component" value="Unassembled WGS sequence"/>
</dbReference>
<accession>A0A178F0F4</accession>
<dbReference type="Pfam" id="PF23076">
    <property type="entry name" value="PH_FT_C"/>
    <property type="match status" value="1"/>
</dbReference>
<feature type="compositionally biased region" description="Basic and acidic residues" evidence="1">
    <location>
        <begin position="291"/>
        <end position="307"/>
    </location>
</feature>
<dbReference type="InterPro" id="IPR057082">
    <property type="entry name" value="PH_C"/>
</dbReference>
<evidence type="ECO:0000313" key="5">
    <source>
        <dbReference type="Proteomes" id="UP000243015"/>
    </source>
</evidence>
<evidence type="ECO:0000313" key="4">
    <source>
        <dbReference type="EMBL" id="OAL65123.1"/>
    </source>
</evidence>
<dbReference type="EMBL" id="LHPM01000014">
    <property type="protein sequence ID" value="OAL65123.1"/>
    <property type="molecule type" value="Genomic_DNA"/>
</dbReference>
<gene>
    <name evidence="4" type="ORF">A7C99_3605</name>
</gene>
<feature type="domain" description="PH" evidence="3">
    <location>
        <begin position="491"/>
        <end position="594"/>
    </location>
</feature>
<feature type="region of interest" description="Disordered" evidence="1">
    <location>
        <begin position="190"/>
        <end position="328"/>
    </location>
</feature>
<dbReference type="VEuPathDB" id="FungiDB:TERG_12441"/>
<dbReference type="Pfam" id="PF23074">
    <property type="entry name" value="PH_FT_N"/>
    <property type="match status" value="1"/>
</dbReference>
<feature type="compositionally biased region" description="Low complexity" evidence="1">
    <location>
        <begin position="250"/>
        <end position="259"/>
    </location>
</feature>
<feature type="compositionally biased region" description="Pro residues" evidence="1">
    <location>
        <begin position="233"/>
        <end position="249"/>
    </location>
</feature>
<protein>
    <submittedName>
        <fullName evidence="4">Uncharacterized protein</fullName>
    </submittedName>
</protein>
<evidence type="ECO:0000259" key="2">
    <source>
        <dbReference type="Pfam" id="PF23074"/>
    </source>
</evidence>